<protein>
    <submittedName>
        <fullName evidence="1">Uncharacterized protein</fullName>
    </submittedName>
</protein>
<name>A0A381T6X9_9ZZZZ</name>
<accession>A0A381T6X9</accession>
<reference evidence="1" key="1">
    <citation type="submission" date="2018-05" db="EMBL/GenBank/DDBJ databases">
        <authorList>
            <person name="Lanie J.A."/>
            <person name="Ng W.-L."/>
            <person name="Kazmierczak K.M."/>
            <person name="Andrzejewski T.M."/>
            <person name="Davidsen T.M."/>
            <person name="Wayne K.J."/>
            <person name="Tettelin H."/>
            <person name="Glass J.I."/>
            <person name="Rusch D."/>
            <person name="Podicherti R."/>
            <person name="Tsui H.-C.T."/>
            <person name="Winkler M.E."/>
        </authorList>
    </citation>
    <scope>NUCLEOTIDE SEQUENCE</scope>
</reference>
<dbReference type="AlphaFoldDB" id="A0A381T6X9"/>
<dbReference type="EMBL" id="UINC01004120">
    <property type="protein sequence ID" value="SVA11946.1"/>
    <property type="molecule type" value="Genomic_DNA"/>
</dbReference>
<gene>
    <name evidence="1" type="ORF">METZ01_LOCUS64800</name>
</gene>
<proteinExistence type="predicted"/>
<sequence>MTIAINCKAILKRINLFEYFLLKSPPLNIA</sequence>
<evidence type="ECO:0000313" key="1">
    <source>
        <dbReference type="EMBL" id="SVA11946.1"/>
    </source>
</evidence>
<organism evidence="1">
    <name type="scientific">marine metagenome</name>
    <dbReference type="NCBI Taxonomy" id="408172"/>
    <lineage>
        <taxon>unclassified sequences</taxon>
        <taxon>metagenomes</taxon>
        <taxon>ecological metagenomes</taxon>
    </lineage>
</organism>